<feature type="compositionally biased region" description="Low complexity" evidence="1">
    <location>
        <begin position="184"/>
        <end position="216"/>
    </location>
</feature>
<keyword evidence="4" id="KW-1185">Reference proteome</keyword>
<organism evidence="3 4">
    <name type="scientific">Hydnomerulius pinastri MD-312</name>
    <dbReference type="NCBI Taxonomy" id="994086"/>
    <lineage>
        <taxon>Eukaryota</taxon>
        <taxon>Fungi</taxon>
        <taxon>Dikarya</taxon>
        <taxon>Basidiomycota</taxon>
        <taxon>Agaricomycotina</taxon>
        <taxon>Agaricomycetes</taxon>
        <taxon>Agaricomycetidae</taxon>
        <taxon>Boletales</taxon>
        <taxon>Boletales incertae sedis</taxon>
        <taxon>Leucogyrophana</taxon>
    </lineage>
</organism>
<dbReference type="Proteomes" id="UP000053820">
    <property type="component" value="Unassembled WGS sequence"/>
</dbReference>
<proteinExistence type="predicted"/>
<accession>A0A0C2PG65</accession>
<dbReference type="InterPro" id="IPR013087">
    <property type="entry name" value="Znf_C2H2_type"/>
</dbReference>
<evidence type="ECO:0000313" key="4">
    <source>
        <dbReference type="Proteomes" id="UP000053820"/>
    </source>
</evidence>
<reference evidence="3 4" key="1">
    <citation type="submission" date="2014-04" db="EMBL/GenBank/DDBJ databases">
        <title>Evolutionary Origins and Diversification of the Mycorrhizal Mutualists.</title>
        <authorList>
            <consortium name="DOE Joint Genome Institute"/>
            <consortium name="Mycorrhizal Genomics Consortium"/>
            <person name="Kohler A."/>
            <person name="Kuo A."/>
            <person name="Nagy L.G."/>
            <person name="Floudas D."/>
            <person name="Copeland A."/>
            <person name="Barry K.W."/>
            <person name="Cichocki N."/>
            <person name="Veneault-Fourrey C."/>
            <person name="LaButti K."/>
            <person name="Lindquist E.A."/>
            <person name="Lipzen A."/>
            <person name="Lundell T."/>
            <person name="Morin E."/>
            <person name="Murat C."/>
            <person name="Riley R."/>
            <person name="Ohm R."/>
            <person name="Sun H."/>
            <person name="Tunlid A."/>
            <person name="Henrissat B."/>
            <person name="Grigoriev I.V."/>
            <person name="Hibbett D.S."/>
            <person name="Martin F."/>
        </authorList>
    </citation>
    <scope>NUCLEOTIDE SEQUENCE [LARGE SCALE GENOMIC DNA]</scope>
    <source>
        <strain evidence="3 4">MD-312</strain>
    </source>
</reference>
<sequence length="253" mass="28701">MRDAEEESSDFEDQKIAILLLARAHGLISQSALDSHQRFVAAILVGHIHRALRFVNMPSCLHCPGRSFVNKNALRRHNDAKHTFYCHYCDKGFRTSQGQEQYEHEKHPTYECRHCYKQLNSPGGRRKHEEAKHGVFQCRSCRRKFNSAYERDNHVDEPSHYTYTSSSSSSQVVWQPMVSNPVTSLPAHTSTTPLSSAPTADLGTTEQASTSSAQSQCEDDEADHTLDVAESHPPENENRRVFDTSIDNLDRCK</sequence>
<evidence type="ECO:0000259" key="2">
    <source>
        <dbReference type="PROSITE" id="PS00028"/>
    </source>
</evidence>
<dbReference type="AlphaFoldDB" id="A0A0C2PG65"/>
<dbReference type="SMART" id="SM00355">
    <property type="entry name" value="ZnF_C2H2"/>
    <property type="match status" value="4"/>
</dbReference>
<name>A0A0C2PG65_9AGAM</name>
<dbReference type="EMBL" id="KN840339">
    <property type="protein sequence ID" value="KIJ57494.1"/>
    <property type="molecule type" value="Genomic_DNA"/>
</dbReference>
<dbReference type="PROSITE" id="PS00028">
    <property type="entry name" value="ZINC_FINGER_C2H2_1"/>
    <property type="match status" value="1"/>
</dbReference>
<evidence type="ECO:0000256" key="1">
    <source>
        <dbReference type="SAM" id="MobiDB-lite"/>
    </source>
</evidence>
<gene>
    <name evidence="3" type="ORF">HYDPIDRAFT_44899</name>
</gene>
<evidence type="ECO:0000313" key="3">
    <source>
        <dbReference type="EMBL" id="KIJ57494.1"/>
    </source>
</evidence>
<protein>
    <recommendedName>
        <fullName evidence="2">C2H2-type domain-containing protein</fullName>
    </recommendedName>
</protein>
<feature type="domain" description="C2H2-type" evidence="2">
    <location>
        <begin position="138"/>
        <end position="160"/>
    </location>
</feature>
<feature type="region of interest" description="Disordered" evidence="1">
    <location>
        <begin position="184"/>
        <end position="253"/>
    </location>
</feature>
<feature type="non-terminal residue" evidence="3">
    <location>
        <position position="253"/>
    </location>
</feature>
<dbReference type="HOGENOM" id="CLU_1100683_0_0_1"/>
<feature type="compositionally biased region" description="Basic and acidic residues" evidence="1">
    <location>
        <begin position="223"/>
        <end position="253"/>
    </location>
</feature>
<dbReference type="OrthoDB" id="6105938at2759"/>